<accession>A0AAD8LVS3</accession>
<name>A0AAD8LVS3_9APIA</name>
<sequence length="101" mass="11689">MRRFGGSKSGNPYEKLAELRQASTVEKYIQAFEYVAGMIPGLPEQTYVGNFIKGLKENIKRRLRVHDPQELVPTMELVKDIEEELWGEYPHKIRTNQVPVT</sequence>
<feature type="domain" description="Retrotransposon gag" evidence="1">
    <location>
        <begin position="4"/>
        <end position="57"/>
    </location>
</feature>
<proteinExistence type="predicted"/>
<reference evidence="2" key="2">
    <citation type="submission" date="2023-05" db="EMBL/GenBank/DDBJ databases">
        <authorList>
            <person name="Schelkunov M.I."/>
        </authorList>
    </citation>
    <scope>NUCLEOTIDE SEQUENCE</scope>
    <source>
        <strain evidence="2">Hsosn_3</strain>
        <tissue evidence="2">Leaf</tissue>
    </source>
</reference>
<dbReference type="InterPro" id="IPR005162">
    <property type="entry name" value="Retrotrans_gag_dom"/>
</dbReference>
<comment type="caution">
    <text evidence="2">The sequence shown here is derived from an EMBL/GenBank/DDBJ whole genome shotgun (WGS) entry which is preliminary data.</text>
</comment>
<evidence type="ECO:0000259" key="1">
    <source>
        <dbReference type="Pfam" id="PF03732"/>
    </source>
</evidence>
<dbReference type="Proteomes" id="UP001237642">
    <property type="component" value="Unassembled WGS sequence"/>
</dbReference>
<gene>
    <name evidence="2" type="ORF">POM88_054845</name>
</gene>
<evidence type="ECO:0000313" key="2">
    <source>
        <dbReference type="EMBL" id="KAK1349211.1"/>
    </source>
</evidence>
<dbReference type="EMBL" id="JAUIZM010000103">
    <property type="protein sequence ID" value="KAK1349211.1"/>
    <property type="molecule type" value="Genomic_DNA"/>
</dbReference>
<organism evidence="2 3">
    <name type="scientific">Heracleum sosnowskyi</name>
    <dbReference type="NCBI Taxonomy" id="360622"/>
    <lineage>
        <taxon>Eukaryota</taxon>
        <taxon>Viridiplantae</taxon>
        <taxon>Streptophyta</taxon>
        <taxon>Embryophyta</taxon>
        <taxon>Tracheophyta</taxon>
        <taxon>Spermatophyta</taxon>
        <taxon>Magnoliopsida</taxon>
        <taxon>eudicotyledons</taxon>
        <taxon>Gunneridae</taxon>
        <taxon>Pentapetalae</taxon>
        <taxon>asterids</taxon>
        <taxon>campanulids</taxon>
        <taxon>Apiales</taxon>
        <taxon>Apiaceae</taxon>
        <taxon>Apioideae</taxon>
        <taxon>apioid superclade</taxon>
        <taxon>Tordylieae</taxon>
        <taxon>Tordyliinae</taxon>
        <taxon>Heracleum</taxon>
    </lineage>
</organism>
<protein>
    <recommendedName>
        <fullName evidence="1">Retrotransposon gag domain-containing protein</fullName>
    </recommendedName>
</protein>
<reference evidence="2" key="1">
    <citation type="submission" date="2023-02" db="EMBL/GenBank/DDBJ databases">
        <title>Genome of toxic invasive species Heracleum sosnowskyi carries increased number of genes despite the absence of recent whole-genome duplications.</title>
        <authorList>
            <person name="Schelkunov M."/>
            <person name="Shtratnikova V."/>
            <person name="Makarenko M."/>
            <person name="Klepikova A."/>
            <person name="Omelchenko D."/>
            <person name="Novikova G."/>
            <person name="Obukhova E."/>
            <person name="Bogdanov V."/>
            <person name="Penin A."/>
            <person name="Logacheva M."/>
        </authorList>
    </citation>
    <scope>NUCLEOTIDE SEQUENCE</scope>
    <source>
        <strain evidence="2">Hsosn_3</strain>
        <tissue evidence="2">Leaf</tissue>
    </source>
</reference>
<dbReference type="Pfam" id="PF03732">
    <property type="entry name" value="Retrotrans_gag"/>
    <property type="match status" value="1"/>
</dbReference>
<dbReference type="AlphaFoldDB" id="A0AAD8LVS3"/>
<evidence type="ECO:0000313" key="3">
    <source>
        <dbReference type="Proteomes" id="UP001237642"/>
    </source>
</evidence>
<keyword evidence="3" id="KW-1185">Reference proteome</keyword>